<protein>
    <submittedName>
        <fullName evidence="3">Amylo-alpha-1,6-glucosidase</fullName>
    </submittedName>
</protein>
<evidence type="ECO:0000313" key="4">
    <source>
        <dbReference type="Proteomes" id="UP001155240"/>
    </source>
</evidence>
<name>A0A9X2DZR7_9MICO</name>
<evidence type="ECO:0000259" key="2">
    <source>
        <dbReference type="Pfam" id="PF22422"/>
    </source>
</evidence>
<reference evidence="3" key="1">
    <citation type="submission" date="2022-06" db="EMBL/GenBank/DDBJ databases">
        <title>Whole genome shotgun sequencing (WGS) of Rathayibacter sp. ZW T2_19, isolated from stored onions (Allium cepa).</title>
        <authorList>
            <person name="Stoll D.A."/>
            <person name="Huch M."/>
        </authorList>
    </citation>
    <scope>NUCLEOTIDE SEQUENCE</scope>
    <source>
        <strain evidence="3">ZW T2_19</strain>
    </source>
</reference>
<proteinExistence type="predicted"/>
<sequence length="673" mass="70462">MTTERDDRSSTPLQPLLHEAVVLLRAPSQLWCDEAGEVGGQPIHGLYHGDVRVLAGAALLVGGLPLEPIAAGRDGASSARFTGLARRLDDAAADPRFRVVRTRTVAAGSLRESIRLESALPDAVATRLELALEPDFSLVHVVKAGLRGDADVRTEAGDGSVVCTSGSTRADVRAEGAAITAGSTTTLSWDVVVPARGAVEVEWSIAMEDSAAVVAGAPGPAEWSGATVEAGDSRLSSWCRVALDDLDALRMVTVDRPDEPFLAAGAPWFFTLFGRDSIWAARMLLPLGTGIAGSTLRVLAGLQGTEHVAATAEQPGKIMHELRSTTLEIPGEGVSLPPLYFGTVDATALWICLLHDAWRWGLPDSEVEALLPALEAALRWLRDSGDSDGDGLLEYVDTTGHGLANQGWKDSGDSIQWRDGSLAEGPIALCEVQAYAYEAAIGGAALLDRFGLDGSGWREWAAALKTRFAESFWIDTADGGYPAIALDAQKRPVDTVTSNIGHLLGTGILPPDRAARVAELLVSPELSSGYGLRTMSTDSDGYWPLSYHGGTVWAHDTAIAVTGLARDGFGAEATTLARGLLAAAEGFGYRMPELHSGDSADESPAPVPYPAACRPQAWSAASAVAVLSAALGLAPGGETLVVAPLSPALAGPIRVDGIRHRGSVVPVDWDGRL</sequence>
<dbReference type="SUPFAM" id="SSF48208">
    <property type="entry name" value="Six-hairpin glycosidases"/>
    <property type="match status" value="1"/>
</dbReference>
<accession>A0A9X2DZR7</accession>
<dbReference type="Gene3D" id="1.50.10.10">
    <property type="match status" value="1"/>
</dbReference>
<dbReference type="Proteomes" id="UP001155240">
    <property type="component" value="Unassembled WGS sequence"/>
</dbReference>
<dbReference type="Pfam" id="PF22422">
    <property type="entry name" value="MGH1-like_GH"/>
    <property type="match status" value="1"/>
</dbReference>
<dbReference type="InterPro" id="IPR054491">
    <property type="entry name" value="MGH1-like_GH"/>
</dbReference>
<comment type="caution">
    <text evidence="3">The sequence shown here is derived from an EMBL/GenBank/DDBJ whole genome shotgun (WGS) entry which is preliminary data.</text>
</comment>
<dbReference type="InterPro" id="IPR032856">
    <property type="entry name" value="GDE_N_bis"/>
</dbReference>
<dbReference type="InterPro" id="IPR012341">
    <property type="entry name" value="6hp_glycosidase-like_sf"/>
</dbReference>
<gene>
    <name evidence="3" type="ORF">NB037_17465</name>
</gene>
<dbReference type="InterPro" id="IPR008928">
    <property type="entry name" value="6-hairpin_glycosidase_sf"/>
</dbReference>
<dbReference type="Pfam" id="PF14742">
    <property type="entry name" value="GDE_N_bis"/>
    <property type="match status" value="1"/>
</dbReference>
<dbReference type="EMBL" id="JAMRYM010000122">
    <property type="protein sequence ID" value="MCM6764207.1"/>
    <property type="molecule type" value="Genomic_DNA"/>
</dbReference>
<keyword evidence="4" id="KW-1185">Reference proteome</keyword>
<dbReference type="GO" id="GO:0005975">
    <property type="term" value="P:carbohydrate metabolic process"/>
    <property type="evidence" value="ECO:0007669"/>
    <property type="project" value="InterPro"/>
</dbReference>
<evidence type="ECO:0000313" key="3">
    <source>
        <dbReference type="EMBL" id="MCM6764207.1"/>
    </source>
</evidence>
<feature type="domain" description="Putative glycogen debranching enzyme N-terminal" evidence="1">
    <location>
        <begin position="25"/>
        <end position="203"/>
    </location>
</feature>
<dbReference type="AlphaFoldDB" id="A0A9X2DZR7"/>
<feature type="domain" description="Mannosylglycerate hydrolase MGH1-like glycoside hydrolase" evidence="2">
    <location>
        <begin position="346"/>
        <end position="584"/>
    </location>
</feature>
<evidence type="ECO:0000259" key="1">
    <source>
        <dbReference type="Pfam" id="PF14742"/>
    </source>
</evidence>
<organism evidence="3 4">
    <name type="scientific">Rathayibacter rubneri</name>
    <dbReference type="NCBI Taxonomy" id="2950106"/>
    <lineage>
        <taxon>Bacteria</taxon>
        <taxon>Bacillati</taxon>
        <taxon>Actinomycetota</taxon>
        <taxon>Actinomycetes</taxon>
        <taxon>Micrococcales</taxon>
        <taxon>Microbacteriaceae</taxon>
        <taxon>Rathayibacter</taxon>
    </lineage>
</organism>
<dbReference type="RefSeq" id="WP_251948050.1">
    <property type="nucleotide sequence ID" value="NZ_JAMRYM010000122.1"/>
</dbReference>